<dbReference type="KEGG" id="hazt:108681158"/>
<dbReference type="RefSeq" id="XP_018025645.1">
    <property type="nucleotide sequence ID" value="XM_018170156.2"/>
</dbReference>
<reference evidence="2" key="1">
    <citation type="submission" date="2025-08" db="UniProtKB">
        <authorList>
            <consortium name="RefSeq"/>
        </authorList>
    </citation>
    <scope>IDENTIFICATION</scope>
    <source>
        <tissue evidence="2">Whole organism</tissue>
    </source>
</reference>
<accession>A0A8B7PI21</accession>
<dbReference type="OrthoDB" id="6375980at2759"/>
<evidence type="ECO:0000313" key="2">
    <source>
        <dbReference type="RefSeq" id="XP_018025645.1"/>
    </source>
</evidence>
<protein>
    <submittedName>
        <fullName evidence="2">Uncharacterized protein LOC108681158</fullName>
    </submittedName>
</protein>
<dbReference type="OMA" id="WWESSHA"/>
<dbReference type="AlphaFoldDB" id="A0A8B7PI21"/>
<gene>
    <name evidence="2" type="primary">LOC108681158</name>
</gene>
<proteinExistence type="predicted"/>
<sequence length="249" mass="27801">MDSFRVSLKEIYKMDSVAIMLQFLDQCWRSKESRAQELTAKNDNDVSVISAAISALGPEASEGYPTKMSWDPLLLWVCPTQDLLDRIAFHVSSIGLEALTSVGSGTGLLEWLLHKSSGLDVTSLEVNRSWWQSKYAPPRFMSHVYVDELQPNDTGEDNEIQPTYAVPSSHALMTCYFNNIQAFRRYLEMYSGPLLLIIGSESSATKTEPSPLQFRDSDAWCLCDTLALGGPSRHDLLAVYKRRPAGAIL</sequence>
<evidence type="ECO:0000313" key="1">
    <source>
        <dbReference type="Proteomes" id="UP000694843"/>
    </source>
</evidence>
<dbReference type="Proteomes" id="UP000694843">
    <property type="component" value="Unplaced"/>
</dbReference>
<keyword evidence="1" id="KW-1185">Reference proteome</keyword>
<name>A0A8B7PI21_HYAAZ</name>
<dbReference type="GeneID" id="108681158"/>
<organism evidence="1 2">
    <name type="scientific">Hyalella azteca</name>
    <name type="common">Amphipod</name>
    <dbReference type="NCBI Taxonomy" id="294128"/>
    <lineage>
        <taxon>Eukaryota</taxon>
        <taxon>Metazoa</taxon>
        <taxon>Ecdysozoa</taxon>
        <taxon>Arthropoda</taxon>
        <taxon>Crustacea</taxon>
        <taxon>Multicrustacea</taxon>
        <taxon>Malacostraca</taxon>
        <taxon>Eumalacostraca</taxon>
        <taxon>Peracarida</taxon>
        <taxon>Amphipoda</taxon>
        <taxon>Senticaudata</taxon>
        <taxon>Talitrida</taxon>
        <taxon>Talitroidea</taxon>
        <taxon>Hyalellidae</taxon>
        <taxon>Hyalella</taxon>
    </lineage>
</organism>